<evidence type="ECO:0000313" key="9">
    <source>
        <dbReference type="EMBL" id="GAA0875822.1"/>
    </source>
</evidence>
<dbReference type="InterPro" id="IPR047217">
    <property type="entry name" value="S49_SppA_67K_type_N"/>
</dbReference>
<dbReference type="EMBL" id="BAAAFH010000011">
    <property type="protein sequence ID" value="GAA0875822.1"/>
    <property type="molecule type" value="Genomic_DNA"/>
</dbReference>
<evidence type="ECO:0000256" key="2">
    <source>
        <dbReference type="ARBA" id="ARBA00008683"/>
    </source>
</evidence>
<dbReference type="InterPro" id="IPR002142">
    <property type="entry name" value="Peptidase_S49"/>
</dbReference>
<dbReference type="PIRSF" id="PIRSF001217">
    <property type="entry name" value="Protease_4_SppA"/>
    <property type="match status" value="1"/>
</dbReference>
<gene>
    <name evidence="9" type="primary">sppA</name>
    <name evidence="9" type="ORF">GCM10009118_22310</name>
</gene>
<dbReference type="InterPro" id="IPR047272">
    <property type="entry name" value="S49_SppA_C"/>
</dbReference>
<dbReference type="RefSeq" id="WP_343787701.1">
    <property type="nucleotide sequence ID" value="NZ_BAAAFH010000011.1"/>
</dbReference>
<comment type="similarity">
    <text evidence="2">Belongs to the peptidase S49 family.</text>
</comment>
<protein>
    <submittedName>
        <fullName evidence="9">Signal peptide peptidase SppA</fullName>
    </submittedName>
</protein>
<evidence type="ECO:0000256" key="6">
    <source>
        <dbReference type="ARBA" id="ARBA00023136"/>
    </source>
</evidence>
<keyword evidence="3" id="KW-0645">Protease</keyword>
<dbReference type="NCBIfam" id="TIGR00706">
    <property type="entry name" value="SppA_dom"/>
    <property type="match status" value="1"/>
</dbReference>
<keyword evidence="7" id="KW-0812">Transmembrane</keyword>
<proteinExistence type="inferred from homology"/>
<comment type="subcellular location">
    <subcellularLocation>
        <location evidence="1">Membrane</location>
    </subcellularLocation>
</comment>
<dbReference type="InterPro" id="IPR004634">
    <property type="entry name" value="Pept_S49_pIV"/>
</dbReference>
<evidence type="ECO:0000256" key="1">
    <source>
        <dbReference type="ARBA" id="ARBA00004370"/>
    </source>
</evidence>
<dbReference type="InterPro" id="IPR029045">
    <property type="entry name" value="ClpP/crotonase-like_dom_sf"/>
</dbReference>
<feature type="domain" description="Peptidase S49" evidence="8">
    <location>
        <begin position="381"/>
        <end position="531"/>
    </location>
</feature>
<evidence type="ECO:0000256" key="4">
    <source>
        <dbReference type="ARBA" id="ARBA00022801"/>
    </source>
</evidence>
<dbReference type="CDD" id="cd07023">
    <property type="entry name" value="S49_Sppa_N_C"/>
    <property type="match status" value="1"/>
</dbReference>
<keyword evidence="4" id="KW-0378">Hydrolase</keyword>
<evidence type="ECO:0000256" key="5">
    <source>
        <dbReference type="ARBA" id="ARBA00022825"/>
    </source>
</evidence>
<keyword evidence="5" id="KW-0720">Serine protease</keyword>
<keyword evidence="6 7" id="KW-0472">Membrane</keyword>
<feature type="domain" description="Peptidase S49" evidence="8">
    <location>
        <begin position="131"/>
        <end position="286"/>
    </location>
</feature>
<evidence type="ECO:0000256" key="3">
    <source>
        <dbReference type="ARBA" id="ARBA00022670"/>
    </source>
</evidence>
<reference evidence="10" key="1">
    <citation type="journal article" date="2019" name="Int. J. Syst. Evol. Microbiol.">
        <title>The Global Catalogue of Microorganisms (GCM) 10K type strain sequencing project: providing services to taxonomists for standard genome sequencing and annotation.</title>
        <authorList>
            <consortium name="The Broad Institute Genomics Platform"/>
            <consortium name="The Broad Institute Genome Sequencing Center for Infectious Disease"/>
            <person name="Wu L."/>
            <person name="Ma J."/>
        </authorList>
    </citation>
    <scope>NUCLEOTIDE SEQUENCE [LARGE SCALE GENOMIC DNA]</scope>
    <source>
        <strain evidence="10">JCM 16083</strain>
    </source>
</reference>
<evidence type="ECO:0000313" key="10">
    <source>
        <dbReference type="Proteomes" id="UP001501126"/>
    </source>
</evidence>
<dbReference type="CDD" id="cd07018">
    <property type="entry name" value="S49_SppA_67K_type"/>
    <property type="match status" value="1"/>
</dbReference>
<evidence type="ECO:0000259" key="8">
    <source>
        <dbReference type="Pfam" id="PF01343"/>
    </source>
</evidence>
<feature type="transmembrane region" description="Helical" evidence="7">
    <location>
        <begin position="12"/>
        <end position="41"/>
    </location>
</feature>
<keyword evidence="10" id="KW-1185">Reference proteome</keyword>
<dbReference type="PANTHER" id="PTHR33209">
    <property type="entry name" value="PROTEASE 4"/>
    <property type="match status" value="1"/>
</dbReference>
<dbReference type="SUPFAM" id="SSF52096">
    <property type="entry name" value="ClpP/crotonase"/>
    <property type="match status" value="2"/>
</dbReference>
<comment type="caution">
    <text evidence="9">The sequence shown here is derived from an EMBL/GenBank/DDBJ whole genome shotgun (WGS) entry which is preliminary data.</text>
</comment>
<dbReference type="PANTHER" id="PTHR33209:SF1">
    <property type="entry name" value="PEPTIDASE S49 DOMAIN-CONTAINING PROTEIN"/>
    <property type="match status" value="1"/>
</dbReference>
<accession>A0ABP3Y860</accession>
<dbReference type="InterPro" id="IPR004635">
    <property type="entry name" value="Pept_S49_SppA"/>
</dbReference>
<dbReference type="Gene3D" id="3.90.226.10">
    <property type="entry name" value="2-enoyl-CoA Hydratase, Chain A, domain 1"/>
    <property type="match status" value="2"/>
</dbReference>
<dbReference type="Gene3D" id="6.20.330.10">
    <property type="match status" value="1"/>
</dbReference>
<dbReference type="Pfam" id="PF01343">
    <property type="entry name" value="Peptidase_S49"/>
    <property type="match status" value="2"/>
</dbReference>
<evidence type="ECO:0000256" key="7">
    <source>
        <dbReference type="SAM" id="Phobius"/>
    </source>
</evidence>
<organism evidence="9 10">
    <name type="scientific">Wandonia haliotis</name>
    <dbReference type="NCBI Taxonomy" id="574963"/>
    <lineage>
        <taxon>Bacteria</taxon>
        <taxon>Pseudomonadati</taxon>
        <taxon>Bacteroidota</taxon>
        <taxon>Flavobacteriia</taxon>
        <taxon>Flavobacteriales</taxon>
        <taxon>Crocinitomicaceae</taxon>
        <taxon>Wandonia</taxon>
    </lineage>
</organism>
<dbReference type="NCBIfam" id="TIGR00705">
    <property type="entry name" value="SppA_67K"/>
    <property type="match status" value="1"/>
</dbReference>
<dbReference type="Proteomes" id="UP001501126">
    <property type="component" value="Unassembled WGS sequence"/>
</dbReference>
<name>A0ABP3Y860_9FLAO</name>
<sequence length="601" mass="67255">MSTPQISFWKVFWPSLTAIIVSSVFSSIFFFLFLGATIGAFTAGFETKKLQIEDNSILHLQLNEPITDKTNASFNPVEFKFDGTTGLVDLLVGIEEAKNDSKVKGIFIELSNLQCGMASLFELRKALEDFKESGKFIVAYNSGEVITQKEYLLTSVADENYGFPTSTMEFLGLGGEYMFFKNLFDKLDLEMQVIRGPNNDFKSAVEPYFLDKMSDSARFQAQRYLNSIWEDYLTVVSSSRGVSVTELDEIAENVKIRRTGDAVKYKLLDATKYQDEVYSLLKKKVNKAEKDDLKLIKFTTYARKKAREKRTLDDAKDANIAVILAEGGIATDGEGIVSSELVKQIREAREEDDIKAVVFRVNSPGGSALASEEIWREITLTKEQKPVIVSMGNVAASGGYYISAPASRIFAESTTITGSIGVFGVIPYTGKMLEEKVGLSFDRISTNSHAVMSTNRKLTEDEMSIIQKEVDQIYEEFVAIVAKGRNLTPERVNAIARGRVWTGKDALAIGLVDELGGLNDAIAYAAKEVNIKEPIITYFPKSKRDQFMEILEAITEEEDMDAQMRTNSTLSQQVLTIMNNMKEIDNMKGIQMRMPYLMEIH</sequence>
<keyword evidence="7" id="KW-1133">Transmembrane helix</keyword>